<protein>
    <recommendedName>
        <fullName evidence="4">Transmembrane protein</fullName>
    </recommendedName>
</protein>
<keyword evidence="1" id="KW-0472">Membrane</keyword>
<reference evidence="2 3" key="1">
    <citation type="submission" date="2017-08" db="EMBL/GenBank/DDBJ databases">
        <title>Infants hospitalized years apart are colonized by the same room-sourced microbial strains.</title>
        <authorList>
            <person name="Brooks B."/>
            <person name="Olm M.R."/>
            <person name="Firek B.A."/>
            <person name="Baker R."/>
            <person name="Thomas B.C."/>
            <person name="Morowitz M.J."/>
            <person name="Banfield J.F."/>
        </authorList>
    </citation>
    <scope>NUCLEOTIDE SEQUENCE [LARGE SCALE GENOMIC DNA]</scope>
    <source>
        <strain evidence="2">S2_012_000_R2_81</strain>
    </source>
</reference>
<evidence type="ECO:0008006" key="4">
    <source>
        <dbReference type="Google" id="ProtNLM"/>
    </source>
</evidence>
<feature type="transmembrane region" description="Helical" evidence="1">
    <location>
        <begin position="12"/>
        <end position="29"/>
    </location>
</feature>
<evidence type="ECO:0000313" key="3">
    <source>
        <dbReference type="Proteomes" id="UP000249633"/>
    </source>
</evidence>
<keyword evidence="1" id="KW-1133">Transmembrane helix</keyword>
<sequence>MDAFWHLANLLLPPWALAALLAGAIKAVWWRSTRTLAWRRLWQWGGAGGTLALIVALGWLGRDGKMAGYGLLLLGVALPQWWLLSFRR</sequence>
<organism evidence="2 3">
    <name type="scientific">Roseateles depolymerans</name>
    <dbReference type="NCBI Taxonomy" id="76731"/>
    <lineage>
        <taxon>Bacteria</taxon>
        <taxon>Pseudomonadati</taxon>
        <taxon>Pseudomonadota</taxon>
        <taxon>Betaproteobacteria</taxon>
        <taxon>Burkholderiales</taxon>
        <taxon>Sphaerotilaceae</taxon>
        <taxon>Roseateles</taxon>
    </lineage>
</organism>
<feature type="transmembrane region" description="Helical" evidence="1">
    <location>
        <begin position="41"/>
        <end position="60"/>
    </location>
</feature>
<evidence type="ECO:0000313" key="2">
    <source>
        <dbReference type="EMBL" id="PZP35689.1"/>
    </source>
</evidence>
<dbReference type="EMBL" id="QFOD01000002">
    <property type="protein sequence ID" value="PZP35689.1"/>
    <property type="molecule type" value="Genomic_DNA"/>
</dbReference>
<evidence type="ECO:0000256" key="1">
    <source>
        <dbReference type="SAM" id="Phobius"/>
    </source>
</evidence>
<proteinExistence type="predicted"/>
<comment type="caution">
    <text evidence="2">The sequence shown here is derived from an EMBL/GenBank/DDBJ whole genome shotgun (WGS) entry which is preliminary data.</text>
</comment>
<gene>
    <name evidence="2" type="ORF">DI603_02625</name>
</gene>
<keyword evidence="1" id="KW-0812">Transmembrane</keyword>
<name>A0A2W5G169_9BURK</name>
<feature type="transmembrane region" description="Helical" evidence="1">
    <location>
        <begin position="66"/>
        <end position="84"/>
    </location>
</feature>
<accession>A0A2W5G169</accession>
<dbReference type="AlphaFoldDB" id="A0A2W5G169"/>
<dbReference type="Proteomes" id="UP000249633">
    <property type="component" value="Unassembled WGS sequence"/>
</dbReference>